<evidence type="ECO:0000313" key="2">
    <source>
        <dbReference type="EMBL" id="GLR48416.1"/>
    </source>
</evidence>
<proteinExistence type="predicted"/>
<dbReference type="EMBL" id="BSOO01000026">
    <property type="protein sequence ID" value="GLR48416.1"/>
    <property type="molecule type" value="Genomic_DNA"/>
</dbReference>
<dbReference type="Proteomes" id="UP001156703">
    <property type="component" value="Unassembled WGS sequence"/>
</dbReference>
<keyword evidence="1" id="KW-0472">Membrane</keyword>
<organism evidence="2 3">
    <name type="scientific">Sphingomonas astaxanthinifaciens DSM 22298</name>
    <dbReference type="NCBI Taxonomy" id="1123267"/>
    <lineage>
        <taxon>Bacteria</taxon>
        <taxon>Pseudomonadati</taxon>
        <taxon>Pseudomonadota</taxon>
        <taxon>Alphaproteobacteria</taxon>
        <taxon>Sphingomonadales</taxon>
        <taxon>Sphingomonadaceae</taxon>
        <taxon>Sphingomonas</taxon>
    </lineage>
</organism>
<name>A0ABQ5ZAA7_9SPHN</name>
<reference evidence="3" key="1">
    <citation type="journal article" date="2019" name="Int. J. Syst. Evol. Microbiol.">
        <title>The Global Catalogue of Microorganisms (GCM) 10K type strain sequencing project: providing services to taxonomists for standard genome sequencing and annotation.</title>
        <authorList>
            <consortium name="The Broad Institute Genomics Platform"/>
            <consortium name="The Broad Institute Genome Sequencing Center for Infectious Disease"/>
            <person name="Wu L."/>
            <person name="Ma J."/>
        </authorList>
    </citation>
    <scope>NUCLEOTIDE SEQUENCE [LARGE SCALE GENOMIC DNA]</scope>
    <source>
        <strain evidence="3">NBRC 102146</strain>
    </source>
</reference>
<evidence type="ECO:0000313" key="3">
    <source>
        <dbReference type="Proteomes" id="UP001156703"/>
    </source>
</evidence>
<gene>
    <name evidence="2" type="ORF">GCM10007925_21320</name>
</gene>
<feature type="transmembrane region" description="Helical" evidence="1">
    <location>
        <begin position="78"/>
        <end position="96"/>
    </location>
</feature>
<sequence>MAGLLLGAGADLSPLLGLPQGLLTEAGLILLPFVLLLAWTATRPSPQRLAALVVAINVSWVAASLLLLAGPWVSPTPLGTAFVLAQAGAVAVIAWLQHGAARAFAAA</sequence>
<feature type="transmembrane region" description="Helical" evidence="1">
    <location>
        <begin position="22"/>
        <end position="42"/>
    </location>
</feature>
<keyword evidence="1" id="KW-0812">Transmembrane</keyword>
<protein>
    <submittedName>
        <fullName evidence="2">Uncharacterized protein</fullName>
    </submittedName>
</protein>
<accession>A0ABQ5ZAA7</accession>
<evidence type="ECO:0000256" key="1">
    <source>
        <dbReference type="SAM" id="Phobius"/>
    </source>
</evidence>
<keyword evidence="1" id="KW-1133">Transmembrane helix</keyword>
<feature type="transmembrane region" description="Helical" evidence="1">
    <location>
        <begin position="49"/>
        <end position="72"/>
    </location>
</feature>
<comment type="caution">
    <text evidence="2">The sequence shown here is derived from an EMBL/GenBank/DDBJ whole genome shotgun (WGS) entry which is preliminary data.</text>
</comment>
<keyword evidence="3" id="KW-1185">Reference proteome</keyword>